<comment type="caution">
    <text evidence="1">The sequence shown here is derived from an EMBL/GenBank/DDBJ whole genome shotgun (WGS) entry which is preliminary data.</text>
</comment>
<evidence type="ECO:0000313" key="1">
    <source>
        <dbReference type="EMBL" id="RVW79741.1"/>
    </source>
</evidence>
<dbReference type="Proteomes" id="UP000288805">
    <property type="component" value="Unassembled WGS sequence"/>
</dbReference>
<dbReference type="AlphaFoldDB" id="A0A438H615"/>
<evidence type="ECO:0000313" key="2">
    <source>
        <dbReference type="Proteomes" id="UP000288805"/>
    </source>
</evidence>
<reference evidence="1 2" key="1">
    <citation type="journal article" date="2018" name="PLoS Genet.">
        <title>Population sequencing reveals clonal diversity and ancestral inbreeding in the grapevine cultivar Chardonnay.</title>
        <authorList>
            <person name="Roach M.J."/>
            <person name="Johnson D.L."/>
            <person name="Bohlmann J."/>
            <person name="van Vuuren H.J."/>
            <person name="Jones S.J."/>
            <person name="Pretorius I.S."/>
            <person name="Schmidt S.A."/>
            <person name="Borneman A.R."/>
        </authorList>
    </citation>
    <scope>NUCLEOTIDE SEQUENCE [LARGE SCALE GENOMIC DNA]</scope>
    <source>
        <strain evidence="2">cv. Chardonnay</strain>
        <tissue evidence="1">Leaf</tissue>
    </source>
</reference>
<gene>
    <name evidence="1" type="ORF">CK203_042358</name>
</gene>
<protein>
    <submittedName>
        <fullName evidence="1">Uncharacterized protein</fullName>
    </submittedName>
</protein>
<dbReference type="EMBL" id="QGNW01000276">
    <property type="protein sequence ID" value="RVW79741.1"/>
    <property type="molecule type" value="Genomic_DNA"/>
</dbReference>
<proteinExistence type="predicted"/>
<name>A0A438H615_VITVI</name>
<organism evidence="1 2">
    <name type="scientific">Vitis vinifera</name>
    <name type="common">Grape</name>
    <dbReference type="NCBI Taxonomy" id="29760"/>
    <lineage>
        <taxon>Eukaryota</taxon>
        <taxon>Viridiplantae</taxon>
        <taxon>Streptophyta</taxon>
        <taxon>Embryophyta</taxon>
        <taxon>Tracheophyta</taxon>
        <taxon>Spermatophyta</taxon>
        <taxon>Magnoliopsida</taxon>
        <taxon>eudicotyledons</taxon>
        <taxon>Gunneridae</taxon>
        <taxon>Pentapetalae</taxon>
        <taxon>rosids</taxon>
        <taxon>Vitales</taxon>
        <taxon>Vitaceae</taxon>
        <taxon>Viteae</taxon>
        <taxon>Vitis</taxon>
    </lineage>
</organism>
<sequence length="107" mass="12748">MEGRPWVATTQKVCHGPSPVVVMLEWHFYPPVQQVRVLIDRGLPHFINRRLDDMFSNPFSHHIINYEPSRRFMVLKFTIYDGTSDPFDHIMHYKYSMIEDDVRATIQ</sequence>
<accession>A0A438H615</accession>